<keyword evidence="9 12" id="KW-0333">Golgi apparatus</keyword>
<evidence type="ECO:0000256" key="7">
    <source>
        <dbReference type="ARBA" id="ARBA00022968"/>
    </source>
</evidence>
<feature type="domain" description="Fucosyltransferase C-terminal" evidence="13">
    <location>
        <begin position="187"/>
        <end position="351"/>
    </location>
</feature>
<evidence type="ECO:0000256" key="4">
    <source>
        <dbReference type="ARBA" id="ARBA00022676"/>
    </source>
</evidence>
<dbReference type="GO" id="GO:0008417">
    <property type="term" value="F:fucosyltransferase activity"/>
    <property type="evidence" value="ECO:0007669"/>
    <property type="project" value="InterPro"/>
</dbReference>
<evidence type="ECO:0000259" key="14">
    <source>
        <dbReference type="Pfam" id="PF17039"/>
    </source>
</evidence>
<evidence type="ECO:0000259" key="13">
    <source>
        <dbReference type="Pfam" id="PF00852"/>
    </source>
</evidence>
<evidence type="ECO:0000256" key="1">
    <source>
        <dbReference type="ARBA" id="ARBA00004323"/>
    </source>
</evidence>
<evidence type="ECO:0000256" key="6">
    <source>
        <dbReference type="ARBA" id="ARBA00022692"/>
    </source>
</evidence>
<accession>A0AAD9N1F8</accession>
<evidence type="ECO:0000256" key="10">
    <source>
        <dbReference type="ARBA" id="ARBA00023136"/>
    </source>
</evidence>
<sequence length="393" mass="46070">MAAFRYTFRSKRWLFCMASVVLLCYVFWRQLFSERCAAVERTKCSASRNRRLEQRKQLKTILLWTSFYGSRTWDFDVLGTAPFKHELCNLRCFATTDRKYLAEADVIVFNYADVDVGDWPENVTGSQLTVLVIEEPPTEVGVKLYQFENRIHFVMSYRRDSDIYAPYRMLKPVSQSVPAYRPRVPLNARNRSVVWISDQCSAPSEREKYVKELSRYIDVDIYGKCGARNCPQPNERCMSMIESTYKFYLAFEDSICKDYVTDHLFQTLKWDVVPVVLGGADYEKEIKSGSPAVINAMDFANPKELAKYLKRLAFDESGYDRLFENKLKYRILDTNGALTGGFCKLCNWLYGKPNPGLFSYRTDLTVWWHIDTCKNDYITEQMRNWQRTSPRQH</sequence>
<feature type="transmembrane region" description="Helical" evidence="12">
    <location>
        <begin position="12"/>
        <end position="28"/>
    </location>
</feature>
<dbReference type="PANTHER" id="PTHR48438:SF1">
    <property type="entry name" value="ALPHA-(1,3)-FUCOSYLTRANSFERASE C-RELATED"/>
    <property type="match status" value="1"/>
</dbReference>
<dbReference type="GO" id="GO:0032580">
    <property type="term" value="C:Golgi cisterna membrane"/>
    <property type="evidence" value="ECO:0007669"/>
    <property type="project" value="UniProtKB-SubCell"/>
</dbReference>
<keyword evidence="6 12" id="KW-0812">Transmembrane</keyword>
<dbReference type="InterPro" id="IPR038577">
    <property type="entry name" value="GT10-like_C_sf"/>
</dbReference>
<dbReference type="Pfam" id="PF00852">
    <property type="entry name" value="Glyco_transf_10"/>
    <property type="match status" value="1"/>
</dbReference>
<dbReference type="Proteomes" id="UP001208570">
    <property type="component" value="Unassembled WGS sequence"/>
</dbReference>
<protein>
    <recommendedName>
        <fullName evidence="12">Fucosyltransferase</fullName>
        <ecNumber evidence="12">2.4.1.-</ecNumber>
    </recommendedName>
</protein>
<dbReference type="Gene3D" id="3.40.50.11660">
    <property type="entry name" value="Glycosyl transferase family 10, C-terminal domain"/>
    <property type="match status" value="1"/>
</dbReference>
<organism evidence="15 16">
    <name type="scientific">Paralvinella palmiformis</name>
    <dbReference type="NCBI Taxonomy" id="53620"/>
    <lineage>
        <taxon>Eukaryota</taxon>
        <taxon>Metazoa</taxon>
        <taxon>Spiralia</taxon>
        <taxon>Lophotrochozoa</taxon>
        <taxon>Annelida</taxon>
        <taxon>Polychaeta</taxon>
        <taxon>Sedentaria</taxon>
        <taxon>Canalipalpata</taxon>
        <taxon>Terebellida</taxon>
        <taxon>Terebelliformia</taxon>
        <taxon>Alvinellidae</taxon>
        <taxon>Paralvinella</taxon>
    </lineage>
</organism>
<keyword evidence="7" id="KW-0735">Signal-anchor</keyword>
<dbReference type="EMBL" id="JAODUP010000291">
    <property type="protein sequence ID" value="KAK2153637.1"/>
    <property type="molecule type" value="Genomic_DNA"/>
</dbReference>
<comment type="caution">
    <text evidence="15">The sequence shown here is derived from an EMBL/GenBank/DDBJ whole genome shotgun (WGS) entry which is preliminary data.</text>
</comment>
<dbReference type="GO" id="GO:0000139">
    <property type="term" value="C:Golgi membrane"/>
    <property type="evidence" value="ECO:0007669"/>
    <property type="project" value="UniProtKB-SubCell"/>
</dbReference>
<proteinExistence type="inferred from homology"/>
<name>A0AAD9N1F8_9ANNE</name>
<keyword evidence="11" id="KW-0325">Glycoprotein</keyword>
<reference evidence="15" key="1">
    <citation type="journal article" date="2023" name="Mol. Biol. Evol.">
        <title>Third-Generation Sequencing Reveals the Adaptive Role of the Epigenome in Three Deep-Sea Polychaetes.</title>
        <authorList>
            <person name="Perez M."/>
            <person name="Aroh O."/>
            <person name="Sun Y."/>
            <person name="Lan Y."/>
            <person name="Juniper S.K."/>
            <person name="Young C.R."/>
            <person name="Angers B."/>
            <person name="Qian P.Y."/>
        </authorList>
    </citation>
    <scope>NUCLEOTIDE SEQUENCE</scope>
    <source>
        <strain evidence="15">P08H-3</strain>
    </source>
</reference>
<dbReference type="AlphaFoldDB" id="A0AAD9N1F8"/>
<keyword evidence="16" id="KW-1185">Reference proteome</keyword>
<comment type="subcellular location">
    <subcellularLocation>
        <location evidence="1">Golgi apparatus membrane</location>
        <topology evidence="1">Single-pass type II membrane protein</topology>
    </subcellularLocation>
    <subcellularLocation>
        <location evidence="12">Golgi apparatus</location>
        <location evidence="12">Golgi stack membrane</location>
        <topology evidence="12">Single-pass type II membrane protein</topology>
    </subcellularLocation>
</comment>
<evidence type="ECO:0000313" key="16">
    <source>
        <dbReference type="Proteomes" id="UP001208570"/>
    </source>
</evidence>
<dbReference type="InterPro" id="IPR001503">
    <property type="entry name" value="Glyco_trans_10"/>
</dbReference>
<evidence type="ECO:0000256" key="9">
    <source>
        <dbReference type="ARBA" id="ARBA00023034"/>
    </source>
</evidence>
<keyword evidence="5 12" id="KW-0808">Transferase</keyword>
<dbReference type="InterPro" id="IPR031481">
    <property type="entry name" value="Glyco_tran_10_N"/>
</dbReference>
<evidence type="ECO:0000256" key="3">
    <source>
        <dbReference type="ARBA" id="ARBA00008919"/>
    </source>
</evidence>
<keyword evidence="10 12" id="KW-0472">Membrane</keyword>
<dbReference type="EC" id="2.4.1.-" evidence="12"/>
<evidence type="ECO:0000256" key="12">
    <source>
        <dbReference type="RuleBase" id="RU003832"/>
    </source>
</evidence>
<gene>
    <name evidence="15" type="ORF">LSH36_291g09027</name>
</gene>
<evidence type="ECO:0000256" key="5">
    <source>
        <dbReference type="ARBA" id="ARBA00022679"/>
    </source>
</evidence>
<keyword evidence="8 12" id="KW-1133">Transmembrane helix</keyword>
<comment type="pathway">
    <text evidence="2">Protein modification; protein glycosylation.</text>
</comment>
<evidence type="ECO:0000256" key="11">
    <source>
        <dbReference type="ARBA" id="ARBA00023180"/>
    </source>
</evidence>
<dbReference type="SUPFAM" id="SSF53756">
    <property type="entry name" value="UDP-Glycosyltransferase/glycogen phosphorylase"/>
    <property type="match status" value="1"/>
</dbReference>
<evidence type="ECO:0000256" key="8">
    <source>
        <dbReference type="ARBA" id="ARBA00022989"/>
    </source>
</evidence>
<comment type="similarity">
    <text evidence="3 12">Belongs to the glycosyltransferase 10 family.</text>
</comment>
<evidence type="ECO:0000256" key="2">
    <source>
        <dbReference type="ARBA" id="ARBA00004922"/>
    </source>
</evidence>
<dbReference type="FunFam" id="3.40.50.11660:FF:000002">
    <property type="entry name" value="Alpha-(1,3)-fucosyltransferase"/>
    <property type="match status" value="1"/>
</dbReference>
<keyword evidence="4 12" id="KW-0328">Glycosyltransferase</keyword>
<dbReference type="PANTHER" id="PTHR48438">
    <property type="entry name" value="ALPHA-(1,3)-FUCOSYLTRANSFERASE C-RELATED"/>
    <property type="match status" value="1"/>
</dbReference>
<dbReference type="Pfam" id="PF17039">
    <property type="entry name" value="Glyco_tran_10_N"/>
    <property type="match status" value="1"/>
</dbReference>
<feature type="domain" description="Fucosyltransferase N-terminal" evidence="14">
    <location>
        <begin position="57"/>
        <end position="167"/>
    </location>
</feature>
<evidence type="ECO:0000313" key="15">
    <source>
        <dbReference type="EMBL" id="KAK2153637.1"/>
    </source>
</evidence>
<dbReference type="InterPro" id="IPR055270">
    <property type="entry name" value="Glyco_tran_10_C"/>
</dbReference>